<keyword evidence="3" id="KW-0012">Acyltransferase</keyword>
<dbReference type="PANTHER" id="PTHR13947">
    <property type="entry name" value="GNAT FAMILY N-ACETYLTRANSFERASE"/>
    <property type="match status" value="1"/>
</dbReference>
<dbReference type="InterPro" id="IPR000182">
    <property type="entry name" value="GNAT_dom"/>
</dbReference>
<name>A0ABW4RPI3_9BACL</name>
<dbReference type="CDD" id="cd04301">
    <property type="entry name" value="NAT_SF"/>
    <property type="match status" value="1"/>
</dbReference>
<feature type="domain" description="N-acetyltransferase" evidence="2">
    <location>
        <begin position="8"/>
        <end position="157"/>
    </location>
</feature>
<dbReference type="InterPro" id="IPR050769">
    <property type="entry name" value="NAT_camello-type"/>
</dbReference>
<comment type="caution">
    <text evidence="3">The sequence shown here is derived from an EMBL/GenBank/DDBJ whole genome shotgun (WGS) entry which is preliminary data.</text>
</comment>
<reference evidence="4" key="1">
    <citation type="journal article" date="2019" name="Int. J. Syst. Evol. Microbiol.">
        <title>The Global Catalogue of Microorganisms (GCM) 10K type strain sequencing project: providing services to taxonomists for standard genome sequencing and annotation.</title>
        <authorList>
            <consortium name="The Broad Institute Genomics Platform"/>
            <consortium name="The Broad Institute Genome Sequencing Center for Infectious Disease"/>
            <person name="Wu L."/>
            <person name="Ma J."/>
        </authorList>
    </citation>
    <scope>NUCLEOTIDE SEQUENCE [LARGE SCALE GENOMIC DNA]</scope>
    <source>
        <strain evidence="4">CCUG 54950</strain>
    </source>
</reference>
<evidence type="ECO:0000259" key="2">
    <source>
        <dbReference type="PROSITE" id="PS51186"/>
    </source>
</evidence>
<dbReference type="EMBL" id="JBHUEH010000032">
    <property type="protein sequence ID" value="MFD1887745.1"/>
    <property type="molecule type" value="Genomic_DNA"/>
</dbReference>
<accession>A0ABW4RPI3</accession>
<dbReference type="PANTHER" id="PTHR13947:SF37">
    <property type="entry name" value="LD18367P"/>
    <property type="match status" value="1"/>
</dbReference>
<evidence type="ECO:0000313" key="4">
    <source>
        <dbReference type="Proteomes" id="UP001597233"/>
    </source>
</evidence>
<sequence>MPFPTEAAAIWQARIADMIVHIQQEEYGIPITREQQPDLQDIAGFYQHGSGNFWLACVEERVVGTIALLDIGNRQVALRKMFVHHEYRGKTWGVSHQLLEQAIIWARQQGMTDIYLGTTPQFKAAHRFYEKNGFVEVDQQELPASFPVMQVDKKFYRFLVEENGRVNE</sequence>
<keyword evidence="4" id="KW-1185">Reference proteome</keyword>
<protein>
    <submittedName>
        <fullName evidence="3">GNAT family N-acetyltransferase</fullName>
        <ecNumber evidence="3">2.3.-.-</ecNumber>
    </submittedName>
</protein>
<dbReference type="Proteomes" id="UP001597233">
    <property type="component" value="Unassembled WGS sequence"/>
</dbReference>
<evidence type="ECO:0000313" key="3">
    <source>
        <dbReference type="EMBL" id="MFD1887745.1"/>
    </source>
</evidence>
<dbReference type="EC" id="2.3.-.-" evidence="3"/>
<gene>
    <name evidence="3" type="ORF">ACFSC9_19900</name>
</gene>
<evidence type="ECO:0000256" key="1">
    <source>
        <dbReference type="ARBA" id="ARBA00022679"/>
    </source>
</evidence>
<dbReference type="InterPro" id="IPR016181">
    <property type="entry name" value="Acyl_CoA_acyltransferase"/>
</dbReference>
<proteinExistence type="predicted"/>
<dbReference type="PROSITE" id="PS51186">
    <property type="entry name" value="GNAT"/>
    <property type="match status" value="1"/>
</dbReference>
<dbReference type="Gene3D" id="3.40.630.30">
    <property type="match status" value="1"/>
</dbReference>
<organism evidence="3 4">
    <name type="scientific">Paenibacillus wenxiniae</name>
    <dbReference type="NCBI Taxonomy" id="1636843"/>
    <lineage>
        <taxon>Bacteria</taxon>
        <taxon>Bacillati</taxon>
        <taxon>Bacillota</taxon>
        <taxon>Bacilli</taxon>
        <taxon>Bacillales</taxon>
        <taxon>Paenibacillaceae</taxon>
        <taxon>Paenibacillus</taxon>
    </lineage>
</organism>
<dbReference type="SUPFAM" id="SSF55729">
    <property type="entry name" value="Acyl-CoA N-acyltransferases (Nat)"/>
    <property type="match status" value="1"/>
</dbReference>
<keyword evidence="1 3" id="KW-0808">Transferase</keyword>
<dbReference type="Pfam" id="PF00583">
    <property type="entry name" value="Acetyltransf_1"/>
    <property type="match status" value="1"/>
</dbReference>
<dbReference type="RefSeq" id="WP_347324117.1">
    <property type="nucleotide sequence ID" value="NZ_JBCGUH010000002.1"/>
</dbReference>
<dbReference type="GO" id="GO:0016746">
    <property type="term" value="F:acyltransferase activity"/>
    <property type="evidence" value="ECO:0007669"/>
    <property type="project" value="UniProtKB-KW"/>
</dbReference>